<dbReference type="GO" id="GO:0000272">
    <property type="term" value="P:polysaccharide catabolic process"/>
    <property type="evidence" value="ECO:0007669"/>
    <property type="project" value="UniProtKB-KW"/>
</dbReference>
<dbReference type="InterPro" id="IPR008928">
    <property type="entry name" value="6-hairpin_glycosidase_sf"/>
</dbReference>
<keyword evidence="10" id="KW-1185">Reference proteome</keyword>
<evidence type="ECO:0000313" key="10">
    <source>
        <dbReference type="Proteomes" id="UP000323257"/>
    </source>
</evidence>
<dbReference type="InterPro" id="IPR014756">
    <property type="entry name" value="Ig_E-set"/>
</dbReference>
<feature type="domain" description="Glycoside hydrolase family 9" evidence="6">
    <location>
        <begin position="286"/>
        <end position="725"/>
    </location>
</feature>
<dbReference type="Gene3D" id="2.60.40.10">
    <property type="entry name" value="Immunoglobulins"/>
    <property type="match status" value="1"/>
</dbReference>
<dbReference type="InterPro" id="IPR013783">
    <property type="entry name" value="Ig-like_fold"/>
</dbReference>
<keyword evidence="3" id="KW-0624">Polysaccharide degradation</keyword>
<dbReference type="InterPro" id="IPR044060">
    <property type="entry name" value="Bacterial_rp_domain"/>
</dbReference>
<keyword evidence="2" id="KW-0119">Carbohydrate metabolism</keyword>
<feature type="region of interest" description="Disordered" evidence="4">
    <location>
        <begin position="410"/>
        <end position="438"/>
    </location>
</feature>
<evidence type="ECO:0000313" key="9">
    <source>
        <dbReference type="EMBL" id="TYP78972.1"/>
    </source>
</evidence>
<evidence type="ECO:0000256" key="1">
    <source>
        <dbReference type="ARBA" id="ARBA00007072"/>
    </source>
</evidence>
<proteinExistence type="inferred from homology"/>
<comment type="caution">
    <text evidence="9">The sequence shown here is derived from an EMBL/GenBank/DDBJ whole genome shotgun (WGS) entry which is preliminary data.</text>
</comment>
<dbReference type="Pfam" id="PF00759">
    <property type="entry name" value="Glyco_hydro_9"/>
    <property type="match status" value="1"/>
</dbReference>
<dbReference type="SUPFAM" id="SSF48208">
    <property type="entry name" value="Six-hairpin glycosidases"/>
    <property type="match status" value="1"/>
</dbReference>
<feature type="domain" description="Cellulase Ig-like" evidence="7">
    <location>
        <begin position="166"/>
        <end position="261"/>
    </location>
</feature>
<name>A0A5S5CGY3_9BACL</name>
<comment type="similarity">
    <text evidence="1">Belongs to the glycosyl hydrolase 9 (cellulase E) family.</text>
</comment>
<feature type="domain" description="Bacterial repeat" evidence="8">
    <location>
        <begin position="1617"/>
        <end position="1685"/>
    </location>
</feature>
<evidence type="ECO:0000259" key="7">
    <source>
        <dbReference type="Pfam" id="PF02927"/>
    </source>
</evidence>
<feature type="domain" description="Bacterial repeat" evidence="8">
    <location>
        <begin position="1018"/>
        <end position="1093"/>
    </location>
</feature>
<dbReference type="SUPFAM" id="SSF81296">
    <property type="entry name" value="E set domains"/>
    <property type="match status" value="1"/>
</dbReference>
<evidence type="ECO:0000259" key="6">
    <source>
        <dbReference type="Pfam" id="PF00759"/>
    </source>
</evidence>
<organism evidence="9 10">
    <name type="scientific">Paenibacillus methanolicus</name>
    <dbReference type="NCBI Taxonomy" id="582686"/>
    <lineage>
        <taxon>Bacteria</taxon>
        <taxon>Bacillati</taxon>
        <taxon>Bacillota</taxon>
        <taxon>Bacilli</taxon>
        <taxon>Bacillales</taxon>
        <taxon>Paenibacillaceae</taxon>
        <taxon>Paenibacillus</taxon>
    </lineage>
</organism>
<feature type="signal peptide" evidence="5">
    <location>
        <begin position="1"/>
        <end position="33"/>
    </location>
</feature>
<feature type="domain" description="Bacterial repeat" evidence="8">
    <location>
        <begin position="798"/>
        <end position="864"/>
    </location>
</feature>
<dbReference type="Pfam" id="PF02927">
    <property type="entry name" value="CelD_N"/>
    <property type="match status" value="1"/>
</dbReference>
<evidence type="ECO:0000256" key="3">
    <source>
        <dbReference type="ARBA" id="ARBA00023326"/>
    </source>
</evidence>
<dbReference type="GO" id="GO:0008810">
    <property type="term" value="F:cellulase activity"/>
    <property type="evidence" value="ECO:0007669"/>
    <property type="project" value="InterPro"/>
</dbReference>
<feature type="domain" description="Bacterial repeat" evidence="8">
    <location>
        <begin position="1293"/>
        <end position="1358"/>
    </location>
</feature>
<evidence type="ECO:0000256" key="4">
    <source>
        <dbReference type="SAM" id="MobiDB-lite"/>
    </source>
</evidence>
<feature type="domain" description="Bacterial repeat" evidence="8">
    <location>
        <begin position="1365"/>
        <end position="1433"/>
    </location>
</feature>
<evidence type="ECO:0000259" key="8">
    <source>
        <dbReference type="Pfam" id="PF18998"/>
    </source>
</evidence>
<dbReference type="EMBL" id="VNHS01000001">
    <property type="protein sequence ID" value="TYP78972.1"/>
    <property type="molecule type" value="Genomic_DNA"/>
</dbReference>
<evidence type="ECO:0000256" key="5">
    <source>
        <dbReference type="SAM" id="SignalP"/>
    </source>
</evidence>
<dbReference type="Proteomes" id="UP000323257">
    <property type="component" value="Unassembled WGS sequence"/>
</dbReference>
<dbReference type="InterPro" id="IPR001701">
    <property type="entry name" value="Glyco_hydro_9"/>
</dbReference>
<gene>
    <name evidence="9" type="ORF">BCM02_10187</name>
</gene>
<protein>
    <submittedName>
        <fullName evidence="9">Putative repeat protein (TIGR02543 family)</fullName>
    </submittedName>
</protein>
<feature type="domain" description="Bacterial repeat" evidence="8">
    <location>
        <begin position="1693"/>
        <end position="1762"/>
    </location>
</feature>
<dbReference type="RefSeq" id="WP_187433932.1">
    <property type="nucleotide sequence ID" value="NZ_VNHS01000001.1"/>
</dbReference>
<dbReference type="CDD" id="cd02850">
    <property type="entry name" value="E_set_Cellulase_N"/>
    <property type="match status" value="1"/>
</dbReference>
<dbReference type="InterPro" id="IPR004197">
    <property type="entry name" value="Cellulase_Ig-like"/>
</dbReference>
<dbReference type="InterPro" id="IPR012341">
    <property type="entry name" value="6hp_glycosidase-like_sf"/>
</dbReference>
<sequence>MVNLNPRKVWSLLGMALGLAALLAFTAASPALALKEHAPVPPDDKVSYARALNAEWLEIVLVDNPYADEHVANTDLYEIDSDDDPAFDGTVHPMTVHYRYFPEEAPYIPNYAGDMGKIKVFYRAYLKMPPAATFKEGKQYKVTIDPKVANVGSFDFTLDSTKLNPIIQANQVGYPSEGKKIAYLSHWTGQGTMEFGQFPEFYVVDHDTGRKVFTGTVAAPISTKDPAKLEENRWTKSYIYKLDFTAFGAEGTYHIEIPGIGVSYPFRIDASIYKDEIGYTITRALFMQRDGDHGLYNENLTHWNRPKAHMDDAIDQAKYLDNGNNAKDAHVDLIGGHMDAGDRGKYPYNSAYVGLDMLIGAKYYPQQIEALGESLEIPESGNGKPDYLDELVYELDWLRKAVVNPSTDGTVAGYLRPQSNEPDKGTYETGQGPEGAKNRMYYNRTQGPYTAETLFAAGVLAQAYNTPIMQEYYSESEDGEEAKTDQYLKAAIHAFNGFMKHKGSKYFMDGSYYDQTKEGMPNTWSNEFLLAASALLEAMGDRESLDDEDPTTPPITKNDLQQMIEKEMPFKRTEYNTFKLWEWVLDRAWLGVFVSMSDNPNVSEDLRKWARAGIIDYAKDEMDHQTPFGASTQDEGFPDKIGWRFTSSALMPIMVGYAVTGEEQYLNRIQQTWDYTLGSNAVSRSFITGLGDPQRTPRWFIHEINHYQWAQYANDPTKGWSAPPPGIPNSDLQSAPYPSWFKDKENAVAKTKVFPKYENHAVMYRYTDSWNTKNEFSVNILSANAASILPLIPLETVELTVNSDGGYVVPAGGTYKKGSTLTLTAKADKGYQFIGWSEPSLGTSNTIEVTMDKSKTITALYKQVPVRTITVTAEGGKGKVIQANADGKYSEGEKVKLTAVAEYGYTFVGWDRDATGTASSVDVIVGETDLNVIARFEPLSTYTLETFAKPDHGLIKVNPAKDSYYKGEKVVLNAVDKFGFKFDSWSGKEGWTDTANPALLPMLTNQLVEAHFSPVNVYTLTVNVAEGGSITKTADMPTNVDGDKYEAGTEATLTAAAHPGYVFMGWSGAVTSSAGSIKVKVASNMTITANFTPADRLLSVDIKPDIGPGVTPGRTEINNGVYTLTSSDGSFGTAPDGFRYLLRPGLKTNTVFTATLESLTGSNPATAAAGIQIRRSLANDSQYAAIMVKNGHVVMQNRKGGEFISPPAILGDVGSSDSVQLKIERSGYMDLVLSWSADGENWKNSDKVTIYDWADPNMELTIGLFATAGAATQTVTAAFSDVGWPDMHRLQVETAVETEGNGTVDVKSGLYVAGAKIKLTAEVPVGTAFVGWSGDLTGRANPNYITMKGDKKVTATFGTMPEKVSLEVEQAIGGNISPSTAGKKDYDPYSLVEVKAEPAPGYRFLYWTGDMIGTSSPAQLRMDGHKTISAKFVSYLSTDIVTTNAGSTSEDADGITMTASGTSIWGGSDSFRYTYQDQLSGDATIIAELQAFNGTAGDAKAGIMIRQSTDPGSFYQGVFLTQDRKIRSQYRLNASTGSKYLSDAAVELPIWLKVEKKGTTLKTFTSKDGNSWIEGDTQTIPSFTDPFTAGLAVTSGSDGKFATAKFGAVQLPAQLSYSLAAHAENGTVSIEPALPAYPAGTSVTVNATAADGFVFTGWTGDLVSMKQQDVIVMNGNKNIMANFRSESDLYTLTTHAEPAQGVIVRSPDQATYRAGTKVTLTAKPLDGYAFVGWSGGGLNGTSTDSVTVMMDGDKTIAANFVRVLGNGDYTSADIGTSTPGLTTQSGADFTVKGSGANVWGQIDKFRYVYQNGTAENAVLVAKLDGLTFSGSTPNRDMKLGVMIRQNTENSSAHHGIFVDGHRELRSIYRENTGVSSIGVNAGTITWPIWLKVEKTGNVVKTYSSTDGVEWTERSSKSITFADAYTIGLVVSAGVDGQYVETTFKNVMWPFFTEKQPNE</sequence>
<dbReference type="Gene3D" id="2.60.120.200">
    <property type="match status" value="3"/>
</dbReference>
<evidence type="ECO:0000256" key="2">
    <source>
        <dbReference type="ARBA" id="ARBA00023277"/>
    </source>
</evidence>
<feature type="domain" description="Bacterial repeat" evidence="8">
    <location>
        <begin position="869"/>
        <end position="938"/>
    </location>
</feature>
<feature type="chain" id="PRO_5024465920" evidence="5">
    <location>
        <begin position="34"/>
        <end position="1958"/>
    </location>
</feature>
<accession>A0A5S5CGY3</accession>
<reference evidence="9 10" key="1">
    <citation type="submission" date="2019-07" db="EMBL/GenBank/DDBJ databases">
        <title>Genomic Encyclopedia of Type Strains, Phase III (KMG-III): the genomes of soil and plant-associated and newly described type strains.</title>
        <authorList>
            <person name="Whitman W."/>
        </authorList>
    </citation>
    <scope>NUCLEOTIDE SEQUENCE [LARGE SCALE GENOMIC DNA]</scope>
    <source>
        <strain evidence="9 10">BL24</strain>
    </source>
</reference>
<dbReference type="Gene3D" id="1.50.10.10">
    <property type="match status" value="1"/>
</dbReference>
<keyword evidence="5" id="KW-0732">Signal</keyword>
<dbReference type="Pfam" id="PF18998">
    <property type="entry name" value="Flg_new_2"/>
    <property type="match status" value="8"/>
</dbReference>
<feature type="domain" description="Bacterial repeat" evidence="8">
    <location>
        <begin position="957"/>
        <end position="1015"/>
    </location>
</feature>